<dbReference type="RefSeq" id="WP_147135569.1">
    <property type="nucleotide sequence ID" value="NZ_BAABIJ010000001.1"/>
</dbReference>
<protein>
    <submittedName>
        <fullName evidence="1">Uncharacterized protein YjbI with pentapeptide repeats</fullName>
    </submittedName>
</protein>
<dbReference type="Pfam" id="PF00805">
    <property type="entry name" value="Pentapeptide"/>
    <property type="match status" value="1"/>
</dbReference>
<evidence type="ECO:0000313" key="2">
    <source>
        <dbReference type="Proteomes" id="UP000321617"/>
    </source>
</evidence>
<proteinExistence type="predicted"/>
<name>A0A562VDL5_9ACTN</name>
<reference evidence="1 2" key="1">
    <citation type="journal article" date="2013" name="Stand. Genomic Sci.">
        <title>Genomic Encyclopedia of Type Strains, Phase I: The one thousand microbial genomes (KMG-I) project.</title>
        <authorList>
            <person name="Kyrpides N.C."/>
            <person name="Woyke T."/>
            <person name="Eisen J.A."/>
            <person name="Garrity G."/>
            <person name="Lilburn T.G."/>
            <person name="Beck B.J."/>
            <person name="Whitman W.B."/>
            <person name="Hugenholtz P."/>
            <person name="Klenk H.P."/>
        </authorList>
    </citation>
    <scope>NUCLEOTIDE SEQUENCE [LARGE SCALE GENOMIC DNA]</scope>
    <source>
        <strain evidence="1 2">DSM 45044</strain>
    </source>
</reference>
<dbReference type="EMBL" id="VLLL01000005">
    <property type="protein sequence ID" value="TWJ15973.1"/>
    <property type="molecule type" value="Genomic_DNA"/>
</dbReference>
<dbReference type="PANTHER" id="PTHR14136:SF17">
    <property type="entry name" value="BTB_POZ DOMAIN-CONTAINING PROTEIN KCTD9"/>
    <property type="match status" value="1"/>
</dbReference>
<comment type="caution">
    <text evidence="1">The sequence shown here is derived from an EMBL/GenBank/DDBJ whole genome shotgun (WGS) entry which is preliminary data.</text>
</comment>
<dbReference type="InterPro" id="IPR051082">
    <property type="entry name" value="Pentapeptide-BTB/POZ_domain"/>
</dbReference>
<dbReference type="Proteomes" id="UP000321617">
    <property type="component" value="Unassembled WGS sequence"/>
</dbReference>
<dbReference type="InterPro" id="IPR001646">
    <property type="entry name" value="5peptide_repeat"/>
</dbReference>
<dbReference type="PANTHER" id="PTHR14136">
    <property type="entry name" value="BTB_POZ DOMAIN-CONTAINING PROTEIN KCTD9"/>
    <property type="match status" value="1"/>
</dbReference>
<evidence type="ECO:0000313" key="1">
    <source>
        <dbReference type="EMBL" id="TWJ15973.1"/>
    </source>
</evidence>
<keyword evidence="2" id="KW-1185">Reference proteome</keyword>
<gene>
    <name evidence="1" type="ORF">LX16_1693</name>
</gene>
<dbReference type="AlphaFoldDB" id="A0A562VDL5"/>
<sequence length="278" mass="30123">MSEGETGRRVERLARRHLRADCARCAGLCCVAPAFAKSADFPIDKPAGTACGNLRDDFRCGIHERLRPRGFVGCTVFDCFGAGQQVVGHTFGGRDWRSGADSAAMFQVFGVMRQLNELRWYLAEALEWALPEPLRGEVTTVADHAARLTEQDADALTGFDVAPLRRRVGQLLDSAVAAVRTGRRGPDHRGADLIGARLRGRNLRDGVLRGAYLLGADLRNADLRGADLLGADLRAADLRGADLSTALFLTPPQLDAAAGDAATRIPEWLDRPGHWDGR</sequence>
<dbReference type="OrthoDB" id="154708at2"/>
<accession>A0A562VDL5</accession>
<organism evidence="1 2">
    <name type="scientific">Stackebrandtia albiflava</name>
    <dbReference type="NCBI Taxonomy" id="406432"/>
    <lineage>
        <taxon>Bacteria</taxon>
        <taxon>Bacillati</taxon>
        <taxon>Actinomycetota</taxon>
        <taxon>Actinomycetes</taxon>
        <taxon>Glycomycetales</taxon>
        <taxon>Glycomycetaceae</taxon>
        <taxon>Stackebrandtia</taxon>
    </lineage>
</organism>
<dbReference type="Gene3D" id="2.160.20.80">
    <property type="entry name" value="E3 ubiquitin-protein ligase SopA"/>
    <property type="match status" value="1"/>
</dbReference>
<dbReference type="SUPFAM" id="SSF141571">
    <property type="entry name" value="Pentapeptide repeat-like"/>
    <property type="match status" value="1"/>
</dbReference>